<proteinExistence type="predicted"/>
<dbReference type="AlphaFoldDB" id="D3SLM1"/>
<feature type="transmembrane region" description="Helical" evidence="8">
    <location>
        <begin position="163"/>
        <end position="193"/>
    </location>
</feature>
<reference evidence="10" key="1">
    <citation type="journal article" date="2010" name="Stand. Genomic Sci.">
        <title>Complete genome sequence of Thermocrinis albus type strain (HI 11/12T).</title>
        <authorList>
            <person name="Wirth R."/>
            <person name="Sikorski J."/>
            <person name="Brambilla E."/>
            <person name="Misra M."/>
            <person name="Lapidus A."/>
            <person name="Copeland A."/>
            <person name="Nolan M."/>
            <person name="Lucas S."/>
            <person name="Chen F."/>
            <person name="Tice H."/>
            <person name="Cheng J.F."/>
            <person name="Han C."/>
            <person name="Detter J.C."/>
            <person name="Tapia R."/>
            <person name="Bruce D."/>
            <person name="Goodwin L."/>
            <person name="Pitluck S."/>
            <person name="Pati A."/>
            <person name="Anderson I."/>
            <person name="Ivanova N."/>
            <person name="Mavromatis K."/>
            <person name="Mikhailova N."/>
            <person name="Chen A."/>
            <person name="Palaniappan K."/>
            <person name="Bilek Y."/>
            <person name="Hader T."/>
            <person name="Land M."/>
            <person name="Hauser L."/>
            <person name="Chang Y.J."/>
            <person name="Jeffries C.D."/>
            <person name="Tindall B.J."/>
            <person name="Rohde M."/>
            <person name="Goker M."/>
            <person name="Bristow J."/>
            <person name="Eisen J.A."/>
            <person name="Markowitz V."/>
            <person name="Hugenholtz P."/>
            <person name="Kyrpides N.C."/>
            <person name="Klenk H.P."/>
        </authorList>
    </citation>
    <scope>NUCLEOTIDE SEQUENCE [LARGE SCALE GENOMIC DNA]</scope>
    <source>
        <strain evidence="10">DSM 14484 / JCM 11386 / HI 11/12</strain>
    </source>
</reference>
<dbReference type="GO" id="GO:0005886">
    <property type="term" value="C:plasma membrane"/>
    <property type="evidence" value="ECO:0007669"/>
    <property type="project" value="UniProtKB-SubCell"/>
</dbReference>
<keyword evidence="3" id="KW-0328">Glycosyltransferase</keyword>
<feature type="transmembrane region" description="Helical" evidence="8">
    <location>
        <begin position="67"/>
        <end position="84"/>
    </location>
</feature>
<sequence>MHTLSLSKGLVFLFFVLAFLSLLPNLNTYALRNEESRRLEIAFEMYSSGNYMQPTFMGELYFNKPPLFNWLIIFASNLVGWGELTPRVVSVFFLFLTCLSTGFFTYYLFRKLDLSLLASLVFLTFGNVLFFYGYLGEIDMTFTFFVSAFIFILYVSLDKPYLFPLAGFLGGLSFLLKGFPAFGFFFLTLFSLLLQRKDLRPAISLWSFSAYFLLFVIPFLWLFATPYPTKYLTALISESSSRFEAQRSLLHYASFFLIFFKDLLPHSLLLLVALITLFKKKELSLPHTISSLLYVLFFNLLPYLIALSGGRYLLPLYPIMAVVVSYYYQIALEKGRFAKLFYVSMVFVIFLRLAYGLFYFPYYSSRDESEKVIAYKLYKAIPSSTEVACECPQRHGVCAYISLMTGKPTKRIIYVPNAKAVIVCPEGKPSLLLR</sequence>
<comment type="subcellular location">
    <subcellularLocation>
        <location evidence="1">Cell membrane</location>
        <topology evidence="1">Multi-pass membrane protein</topology>
    </subcellularLocation>
</comment>
<dbReference type="OrthoDB" id="9775035at2"/>
<feature type="transmembrane region" description="Helical" evidence="8">
    <location>
        <begin position="249"/>
        <end position="277"/>
    </location>
</feature>
<feature type="transmembrane region" description="Helical" evidence="8">
    <location>
        <begin position="205"/>
        <end position="224"/>
    </location>
</feature>
<feature type="transmembrane region" description="Helical" evidence="8">
    <location>
        <begin position="140"/>
        <end position="157"/>
    </location>
</feature>
<dbReference type="InterPro" id="IPR050297">
    <property type="entry name" value="LipidA_mod_glycosyltrf_83"/>
</dbReference>
<evidence type="ECO:0000256" key="1">
    <source>
        <dbReference type="ARBA" id="ARBA00004651"/>
    </source>
</evidence>
<dbReference type="GO" id="GO:0009103">
    <property type="term" value="P:lipopolysaccharide biosynthetic process"/>
    <property type="evidence" value="ECO:0007669"/>
    <property type="project" value="UniProtKB-ARBA"/>
</dbReference>
<dbReference type="EMBL" id="CP001931">
    <property type="protein sequence ID" value="ADC89651.1"/>
    <property type="molecule type" value="Genomic_DNA"/>
</dbReference>
<dbReference type="HOGENOM" id="CLU_601186_0_0_0"/>
<dbReference type="eggNOG" id="COG1807">
    <property type="taxonomic scope" value="Bacteria"/>
</dbReference>
<accession>D3SLM1</accession>
<evidence type="ECO:0000313" key="10">
    <source>
        <dbReference type="Proteomes" id="UP000002043"/>
    </source>
</evidence>
<evidence type="ECO:0000256" key="5">
    <source>
        <dbReference type="ARBA" id="ARBA00022692"/>
    </source>
</evidence>
<evidence type="ECO:0000256" key="4">
    <source>
        <dbReference type="ARBA" id="ARBA00022679"/>
    </source>
</evidence>
<keyword evidence="5 8" id="KW-0812">Transmembrane</keyword>
<protein>
    <submittedName>
        <fullName evidence="9">4-amino-4-deoxy-L-arabinose transferase-like glycosyltransferase of PMT family</fullName>
    </submittedName>
</protein>
<evidence type="ECO:0000256" key="2">
    <source>
        <dbReference type="ARBA" id="ARBA00022475"/>
    </source>
</evidence>
<feature type="transmembrane region" description="Helical" evidence="8">
    <location>
        <begin position="289"/>
        <end position="306"/>
    </location>
</feature>
<keyword evidence="7 8" id="KW-0472">Membrane</keyword>
<dbReference type="RefSeq" id="WP_012992057.1">
    <property type="nucleotide sequence ID" value="NC_013894.1"/>
</dbReference>
<evidence type="ECO:0000256" key="6">
    <source>
        <dbReference type="ARBA" id="ARBA00022989"/>
    </source>
</evidence>
<evidence type="ECO:0000256" key="8">
    <source>
        <dbReference type="SAM" id="Phobius"/>
    </source>
</evidence>
<gene>
    <name evidence="9" type="ordered locus">Thal_1019</name>
</gene>
<dbReference type="PANTHER" id="PTHR33908:SF3">
    <property type="entry name" value="UNDECAPRENYL PHOSPHATE-ALPHA-4-AMINO-4-DEOXY-L-ARABINOSE ARABINOSYL TRANSFERASE"/>
    <property type="match status" value="1"/>
</dbReference>
<name>D3SLM1_THEAH</name>
<keyword evidence="6 8" id="KW-1133">Transmembrane helix</keyword>
<evidence type="ECO:0000256" key="7">
    <source>
        <dbReference type="ARBA" id="ARBA00023136"/>
    </source>
</evidence>
<dbReference type="Proteomes" id="UP000002043">
    <property type="component" value="Chromosome"/>
</dbReference>
<keyword evidence="10" id="KW-1185">Reference proteome</keyword>
<dbReference type="GO" id="GO:0016763">
    <property type="term" value="F:pentosyltransferase activity"/>
    <property type="evidence" value="ECO:0007669"/>
    <property type="project" value="TreeGrafter"/>
</dbReference>
<dbReference type="STRING" id="638303.Thal_1019"/>
<dbReference type="KEGG" id="tal:Thal_1019"/>
<dbReference type="GO" id="GO:0010041">
    <property type="term" value="P:response to iron(III) ion"/>
    <property type="evidence" value="ECO:0007669"/>
    <property type="project" value="TreeGrafter"/>
</dbReference>
<evidence type="ECO:0000256" key="3">
    <source>
        <dbReference type="ARBA" id="ARBA00022676"/>
    </source>
</evidence>
<organism evidence="9 10">
    <name type="scientific">Thermocrinis albus (strain DSM 14484 / JCM 11386 / HI 11/12)</name>
    <dbReference type="NCBI Taxonomy" id="638303"/>
    <lineage>
        <taxon>Bacteria</taxon>
        <taxon>Pseudomonadati</taxon>
        <taxon>Aquificota</taxon>
        <taxon>Aquificia</taxon>
        <taxon>Aquificales</taxon>
        <taxon>Aquificaceae</taxon>
        <taxon>Thermocrinis</taxon>
    </lineage>
</organism>
<evidence type="ECO:0000313" key="9">
    <source>
        <dbReference type="EMBL" id="ADC89651.1"/>
    </source>
</evidence>
<keyword evidence="2" id="KW-1003">Cell membrane</keyword>
<dbReference type="CAZy" id="GT83">
    <property type="family name" value="Glycosyltransferase Family 83"/>
</dbReference>
<dbReference type="PANTHER" id="PTHR33908">
    <property type="entry name" value="MANNOSYLTRANSFERASE YKCB-RELATED"/>
    <property type="match status" value="1"/>
</dbReference>
<feature type="transmembrane region" description="Helical" evidence="8">
    <location>
        <begin position="91"/>
        <end position="109"/>
    </location>
</feature>
<feature type="transmembrane region" description="Helical" evidence="8">
    <location>
        <begin position="340"/>
        <end position="362"/>
    </location>
</feature>
<feature type="transmembrane region" description="Helical" evidence="8">
    <location>
        <begin position="115"/>
        <end position="135"/>
    </location>
</feature>
<feature type="transmembrane region" description="Helical" evidence="8">
    <location>
        <begin position="312"/>
        <end position="328"/>
    </location>
</feature>
<keyword evidence="4 9" id="KW-0808">Transferase</keyword>